<comment type="caution">
    <text evidence="2">The sequence shown here is derived from an EMBL/GenBank/DDBJ whole genome shotgun (WGS) entry which is preliminary data.</text>
</comment>
<name>A0ABQ9Y520_9EUKA</name>
<gene>
    <name evidence="2" type="ORF">BLNAU_6085</name>
</gene>
<proteinExistence type="predicted"/>
<reference evidence="2 3" key="1">
    <citation type="journal article" date="2022" name="bioRxiv">
        <title>Genomics of Preaxostyla Flagellates Illuminates Evolutionary Transitions and the Path Towards Mitochondrial Loss.</title>
        <authorList>
            <person name="Novak L.V.F."/>
            <person name="Treitli S.C."/>
            <person name="Pyrih J."/>
            <person name="Halakuc P."/>
            <person name="Pipaliya S.V."/>
            <person name="Vacek V."/>
            <person name="Brzon O."/>
            <person name="Soukal P."/>
            <person name="Eme L."/>
            <person name="Dacks J.B."/>
            <person name="Karnkowska A."/>
            <person name="Elias M."/>
            <person name="Hampl V."/>
        </authorList>
    </citation>
    <scope>NUCLEOTIDE SEQUENCE [LARGE SCALE GENOMIC DNA]</scope>
    <source>
        <strain evidence="2">NAU3</strain>
        <tissue evidence="2">Gut</tissue>
    </source>
</reference>
<sequence length="291" mass="32677">MQPTPSESTGIHLNRASVGIQVNLSSDLHIAISFLMDELKQVKERLNQVEETSRKREEDLKMTMTESTALKAREQELIAQFRLKEEEMQKTIAVLTKNQRPNLVIIPDIRFILSGTSGWIQSGNRFTRSSDVKDKFQTVTLDHIITTGIWQLTLFISKQSTSFVIGLFDPNDGHVPDDGYPGGFGTSVGFSIYYKNVYTHRKGDSKPGKFGDGHVVFRAGDEVVLEADMKSRTCHLFVNSEQTKVFVRNIPKSIKFAISVHRSEDGFGVRSLREVEVSQAVPQTDDVAVDL</sequence>
<dbReference type="Proteomes" id="UP001281761">
    <property type="component" value="Unassembled WGS sequence"/>
</dbReference>
<protein>
    <submittedName>
        <fullName evidence="2">Uncharacterized protein</fullName>
    </submittedName>
</protein>
<evidence type="ECO:0000313" key="3">
    <source>
        <dbReference type="Proteomes" id="UP001281761"/>
    </source>
</evidence>
<organism evidence="2 3">
    <name type="scientific">Blattamonas nauphoetae</name>
    <dbReference type="NCBI Taxonomy" id="2049346"/>
    <lineage>
        <taxon>Eukaryota</taxon>
        <taxon>Metamonada</taxon>
        <taxon>Preaxostyla</taxon>
        <taxon>Oxymonadida</taxon>
        <taxon>Blattamonas</taxon>
    </lineage>
</organism>
<dbReference type="EMBL" id="JARBJD010000034">
    <property type="protein sequence ID" value="KAK2958836.1"/>
    <property type="molecule type" value="Genomic_DNA"/>
</dbReference>
<keyword evidence="3" id="KW-1185">Reference proteome</keyword>
<dbReference type="InterPro" id="IPR043136">
    <property type="entry name" value="B30.2/SPRY_sf"/>
</dbReference>
<accession>A0ABQ9Y520</accession>
<evidence type="ECO:0000313" key="2">
    <source>
        <dbReference type="EMBL" id="KAK2958836.1"/>
    </source>
</evidence>
<keyword evidence="1" id="KW-0175">Coiled coil</keyword>
<dbReference type="Gene3D" id="2.60.120.920">
    <property type="match status" value="1"/>
</dbReference>
<feature type="coiled-coil region" evidence="1">
    <location>
        <begin position="32"/>
        <end position="59"/>
    </location>
</feature>
<evidence type="ECO:0000256" key="1">
    <source>
        <dbReference type="SAM" id="Coils"/>
    </source>
</evidence>